<evidence type="ECO:0000256" key="9">
    <source>
        <dbReference type="ARBA" id="ARBA00023118"/>
    </source>
</evidence>
<dbReference type="SMART" id="SM00487">
    <property type="entry name" value="DEXDc"/>
    <property type="match status" value="1"/>
</dbReference>
<dbReference type="GO" id="GO:0046872">
    <property type="term" value="F:metal ion binding"/>
    <property type="evidence" value="ECO:0007669"/>
    <property type="project" value="UniProtKB-KW"/>
</dbReference>
<dbReference type="EMBL" id="JAELVF020000002">
    <property type="protein sequence ID" value="MBU7600236.1"/>
    <property type="molecule type" value="Genomic_DNA"/>
</dbReference>
<dbReference type="InterPro" id="IPR006474">
    <property type="entry name" value="Helicase_Cas3_CRISPR-ass_core"/>
</dbReference>
<dbReference type="InterPro" id="IPR027417">
    <property type="entry name" value="P-loop_NTPase"/>
</dbReference>
<dbReference type="Gene3D" id="3.40.50.300">
    <property type="entry name" value="P-loop containing nucleotide triphosphate hydrolases"/>
    <property type="match status" value="2"/>
</dbReference>
<dbReference type="Pfam" id="PF01966">
    <property type="entry name" value="HD"/>
    <property type="match status" value="1"/>
</dbReference>
<reference evidence="12" key="1">
    <citation type="submission" date="2021-06" db="EMBL/GenBank/DDBJ databases">
        <title>Sequencing of actinobacteria type strains.</title>
        <authorList>
            <person name="Nguyen G.-S."/>
            <person name="Wentzel A."/>
        </authorList>
    </citation>
    <scope>NUCLEOTIDE SEQUENCE</scope>
    <source>
        <strain evidence="12">P38-E01</strain>
    </source>
</reference>
<dbReference type="CDD" id="cd09641">
    <property type="entry name" value="Cas3''_I"/>
    <property type="match status" value="1"/>
</dbReference>
<proteinExistence type="inferred from homology"/>
<dbReference type="GO" id="GO:0003723">
    <property type="term" value="F:RNA binding"/>
    <property type="evidence" value="ECO:0007669"/>
    <property type="project" value="TreeGrafter"/>
</dbReference>
<keyword evidence="7" id="KW-0347">Helicase</keyword>
<keyword evidence="4" id="KW-0479">Metal-binding</keyword>
<evidence type="ECO:0000256" key="7">
    <source>
        <dbReference type="ARBA" id="ARBA00022806"/>
    </source>
</evidence>
<dbReference type="AlphaFoldDB" id="A0A949JHI3"/>
<keyword evidence="9" id="KW-0051">Antiviral defense</keyword>
<name>A0A949JHI3_9ACTN</name>
<dbReference type="SUPFAM" id="SSF52540">
    <property type="entry name" value="P-loop containing nucleoside triphosphate hydrolases"/>
    <property type="match status" value="1"/>
</dbReference>
<dbReference type="Pfam" id="PF22590">
    <property type="entry name" value="Cas3-like_C_2"/>
    <property type="match status" value="1"/>
</dbReference>
<keyword evidence="3" id="KW-0540">Nuclease</keyword>
<accession>A0A949JHI3</accession>
<sequence>MASDSLDRPATPHGLTGIRAKSTPKQDPERLTTHSRIVHQAVGQIEERVASAGILATEPAFWTRVRLAALLHDTGKIAEGFQEQIRPGGQRWGERHEVLSLAYVDIFALAASWTDQDRLMVATLVATHHRALHPSYGSATGSKLSLAQMYNQRTNWPEAFTSTPRSGGDQTQVPRRRHCELVAWLSGALGTDPPPEPQDAPTLAERSRRLLEHLLDVWRSPVKANHGLLAVLAQGALTLADHAGSAHERLQTHIPLPFDYLERLAYVPYEHQRHAAEADSHLVLVAPTGSGKTEAGLAWAARRLAVMPGLPRVVWTLPYRASLNAVRRRFERDLIAAPGDDVPDIGLLHGTVAHTLLNQAVEDDCPSSDSGEEQRAAPSATMARQARARANAMRLFTQRLRVATPHQLLRAAIAGPAHSSTLLEQANSLFVLDELHAYEPATFGRLCAAMALWERLGSRTAVLSATLAPPMVDLIDDSLKQRVTIHRAPQGTSPVRHRLVLDEDALTSPSSVDRLRSWLGEGHSVLAVTNTVAVAQQLFTELSRTAREGQPADPYAALLLHSRFKNRDRDAIESNLLTRHPERRAKEKPRRGGLVVATQTVEVSLQLDFDRGAVEVAPIEAVAQRAGRVNRRGRHPDGAVEFRVHRGDSHRPYEAAAVDAAWLALNTLVKEGIETLSEHDIDRLLQIAYDTAWGQKWADEARDARDAFATTFLTFTDPFHDRTEFAEKLSEQFDGVDVLHSEDVDEYRELNDSKGDPLLAVGLLIPLSRGLLARYNARFDRTLNVHVIDGEYDAPMGLRPPPEPETIL</sequence>
<gene>
    <name evidence="12" type="primary">cas3</name>
    <name evidence="12" type="ORF">JGS22_022025</name>
</gene>
<dbReference type="InterPro" id="IPR006674">
    <property type="entry name" value="HD_domain"/>
</dbReference>
<dbReference type="Proteomes" id="UP000694501">
    <property type="component" value="Unassembled WGS sequence"/>
</dbReference>
<evidence type="ECO:0000256" key="2">
    <source>
        <dbReference type="ARBA" id="ARBA00009046"/>
    </source>
</evidence>
<dbReference type="PANTHER" id="PTHR47963">
    <property type="entry name" value="DEAD-BOX ATP-DEPENDENT RNA HELICASE 47, MITOCHONDRIAL"/>
    <property type="match status" value="1"/>
</dbReference>
<evidence type="ECO:0000313" key="12">
    <source>
        <dbReference type="EMBL" id="MBU7600236.1"/>
    </source>
</evidence>
<organism evidence="12 13">
    <name type="scientific">Streptomyces tardus</name>
    <dbReference type="NCBI Taxonomy" id="2780544"/>
    <lineage>
        <taxon>Bacteria</taxon>
        <taxon>Bacillati</taxon>
        <taxon>Actinomycetota</taxon>
        <taxon>Actinomycetes</taxon>
        <taxon>Kitasatosporales</taxon>
        <taxon>Streptomycetaceae</taxon>
        <taxon>Streptomyces</taxon>
    </lineage>
</organism>
<dbReference type="InterPro" id="IPR014001">
    <property type="entry name" value="Helicase_ATP-bd"/>
</dbReference>
<keyword evidence="5" id="KW-0547">Nucleotide-binding</keyword>
<dbReference type="GO" id="GO:0005524">
    <property type="term" value="F:ATP binding"/>
    <property type="evidence" value="ECO:0007669"/>
    <property type="project" value="UniProtKB-KW"/>
</dbReference>
<dbReference type="PROSITE" id="PS51643">
    <property type="entry name" value="HD_CAS3"/>
    <property type="match status" value="1"/>
</dbReference>
<comment type="similarity">
    <text evidence="1">In the N-terminal section; belongs to the CRISPR-associated nuclease Cas3-HD family.</text>
</comment>
<dbReference type="GO" id="GO:0003724">
    <property type="term" value="F:RNA helicase activity"/>
    <property type="evidence" value="ECO:0007669"/>
    <property type="project" value="TreeGrafter"/>
</dbReference>
<dbReference type="SUPFAM" id="SSF109604">
    <property type="entry name" value="HD-domain/PDEase-like"/>
    <property type="match status" value="1"/>
</dbReference>
<dbReference type="NCBIfam" id="TIGR01596">
    <property type="entry name" value="cas3_HD"/>
    <property type="match status" value="1"/>
</dbReference>
<dbReference type="Gene3D" id="1.10.3210.30">
    <property type="match status" value="1"/>
</dbReference>
<dbReference type="GO" id="GO:0004518">
    <property type="term" value="F:nuclease activity"/>
    <property type="evidence" value="ECO:0007669"/>
    <property type="project" value="UniProtKB-KW"/>
</dbReference>
<dbReference type="InterPro" id="IPR038257">
    <property type="entry name" value="CRISPR-assoc_Cas3_HD_sf"/>
</dbReference>
<protein>
    <submittedName>
        <fullName evidence="12">CRISPR-associated helicase Cas3</fullName>
    </submittedName>
</protein>
<evidence type="ECO:0000256" key="4">
    <source>
        <dbReference type="ARBA" id="ARBA00022723"/>
    </source>
</evidence>
<evidence type="ECO:0000256" key="5">
    <source>
        <dbReference type="ARBA" id="ARBA00022741"/>
    </source>
</evidence>
<comment type="similarity">
    <text evidence="2">In the central section; belongs to the CRISPR-associated helicase Cas3 family.</text>
</comment>
<dbReference type="GO" id="GO:0016787">
    <property type="term" value="F:hydrolase activity"/>
    <property type="evidence" value="ECO:0007669"/>
    <property type="project" value="UniProtKB-KW"/>
</dbReference>
<dbReference type="GO" id="GO:0051607">
    <property type="term" value="P:defense response to virus"/>
    <property type="evidence" value="ECO:0007669"/>
    <property type="project" value="UniProtKB-KW"/>
</dbReference>
<feature type="region of interest" description="Disordered" evidence="10">
    <location>
        <begin position="363"/>
        <end position="384"/>
    </location>
</feature>
<keyword evidence="13" id="KW-1185">Reference proteome</keyword>
<dbReference type="InterPro" id="IPR054712">
    <property type="entry name" value="Cas3-like_dom"/>
</dbReference>
<comment type="caution">
    <text evidence="12">The sequence shown here is derived from an EMBL/GenBank/DDBJ whole genome shotgun (WGS) entry which is preliminary data.</text>
</comment>
<evidence type="ECO:0000256" key="1">
    <source>
        <dbReference type="ARBA" id="ARBA00006847"/>
    </source>
</evidence>
<dbReference type="RefSeq" id="WP_211041737.1">
    <property type="nucleotide sequence ID" value="NZ_JAELVF020000002.1"/>
</dbReference>
<dbReference type="NCBIfam" id="TIGR01587">
    <property type="entry name" value="cas3_core"/>
    <property type="match status" value="1"/>
</dbReference>
<evidence type="ECO:0000256" key="6">
    <source>
        <dbReference type="ARBA" id="ARBA00022801"/>
    </source>
</evidence>
<evidence type="ECO:0000256" key="10">
    <source>
        <dbReference type="SAM" id="MobiDB-lite"/>
    </source>
</evidence>
<keyword evidence="6" id="KW-0378">Hydrolase</keyword>
<evidence type="ECO:0000259" key="11">
    <source>
        <dbReference type="PROSITE" id="PS51643"/>
    </source>
</evidence>
<evidence type="ECO:0000256" key="8">
    <source>
        <dbReference type="ARBA" id="ARBA00022840"/>
    </source>
</evidence>
<keyword evidence="8" id="KW-0067">ATP-binding</keyword>
<evidence type="ECO:0000313" key="13">
    <source>
        <dbReference type="Proteomes" id="UP000694501"/>
    </source>
</evidence>
<feature type="domain" description="HD Cas3-type" evidence="11">
    <location>
        <begin position="24"/>
        <end position="243"/>
    </location>
</feature>
<feature type="region of interest" description="Disordered" evidence="10">
    <location>
        <begin position="1"/>
        <end position="32"/>
    </location>
</feature>
<dbReference type="InterPro" id="IPR050547">
    <property type="entry name" value="DEAD_box_RNA_helicases"/>
</dbReference>
<dbReference type="InterPro" id="IPR006483">
    <property type="entry name" value="CRISPR-assoc_Cas3_HD"/>
</dbReference>
<dbReference type="PANTHER" id="PTHR47963:SF9">
    <property type="entry name" value="CRISPR-ASSOCIATED ENDONUCLEASE_HELICASE CAS3"/>
    <property type="match status" value="1"/>
</dbReference>
<evidence type="ECO:0000256" key="3">
    <source>
        <dbReference type="ARBA" id="ARBA00022722"/>
    </source>
</evidence>